<gene>
    <name evidence="2" type="ORF">ITJ86_11285</name>
</gene>
<dbReference type="Proteomes" id="UP000611215">
    <property type="component" value="Unassembled WGS sequence"/>
</dbReference>
<evidence type="ECO:0000313" key="2">
    <source>
        <dbReference type="EMBL" id="MBF8150483.1"/>
    </source>
</evidence>
<keyword evidence="1" id="KW-0812">Transmembrane</keyword>
<dbReference type="EMBL" id="JADOET010000009">
    <property type="protein sequence ID" value="MBF8150483.1"/>
    <property type="molecule type" value="Genomic_DNA"/>
</dbReference>
<sequence length="63" mass="6927">MVKTVFMLVNNWNNGVVMIAIFAVVCLALVGVVVNMMMSGKSKEASDTVDVLNDIRDDDYTDN</sequence>
<feature type="transmembrane region" description="Helical" evidence="1">
    <location>
        <begin position="12"/>
        <end position="34"/>
    </location>
</feature>
<comment type="caution">
    <text evidence="2">The sequence shown here is derived from an EMBL/GenBank/DDBJ whole genome shotgun (WGS) entry which is preliminary data.</text>
</comment>
<dbReference type="RefSeq" id="WP_195871746.1">
    <property type="nucleotide sequence ID" value="NZ_JADOET010000009.1"/>
</dbReference>
<evidence type="ECO:0000256" key="1">
    <source>
        <dbReference type="SAM" id="Phobius"/>
    </source>
</evidence>
<proteinExistence type="predicted"/>
<reference evidence="2 3" key="1">
    <citation type="submission" date="2020-11" db="EMBL/GenBank/DDBJ databases">
        <title>Winogradskyella marina sp. nov., isolated from marine sediment.</title>
        <authorList>
            <person name="Bo J."/>
            <person name="Wang S."/>
            <person name="Song X."/>
            <person name="Du Z."/>
        </authorList>
    </citation>
    <scope>NUCLEOTIDE SEQUENCE [LARGE SCALE GENOMIC DNA]</scope>
    <source>
        <strain evidence="2 3">F6397</strain>
    </source>
</reference>
<keyword evidence="1" id="KW-0472">Membrane</keyword>
<evidence type="ECO:0000313" key="3">
    <source>
        <dbReference type="Proteomes" id="UP000611215"/>
    </source>
</evidence>
<keyword evidence="3" id="KW-1185">Reference proteome</keyword>
<keyword evidence="1" id="KW-1133">Transmembrane helix</keyword>
<organism evidence="2 3">
    <name type="scientific">Winogradskyella marina</name>
    <dbReference type="NCBI Taxonomy" id="2785530"/>
    <lineage>
        <taxon>Bacteria</taxon>
        <taxon>Pseudomonadati</taxon>
        <taxon>Bacteroidota</taxon>
        <taxon>Flavobacteriia</taxon>
        <taxon>Flavobacteriales</taxon>
        <taxon>Flavobacteriaceae</taxon>
        <taxon>Winogradskyella</taxon>
    </lineage>
</organism>
<protein>
    <submittedName>
        <fullName evidence="2">Uncharacterized protein</fullName>
    </submittedName>
</protein>
<name>A0ABS0EJP8_9FLAO</name>
<accession>A0ABS0EJP8</accession>